<dbReference type="CDD" id="cd22887">
    <property type="entry name" value="Atg16_CCD"/>
    <property type="match status" value="1"/>
</dbReference>
<keyword evidence="2" id="KW-0175">Coiled coil</keyword>
<accession>A0A9P0QS55</accession>
<comment type="similarity">
    <text evidence="1">Belongs to the ATG16 family.</text>
</comment>
<organism evidence="4 5">
    <name type="scientific">[Candida] railenensis</name>
    <dbReference type="NCBI Taxonomy" id="45579"/>
    <lineage>
        <taxon>Eukaryota</taxon>
        <taxon>Fungi</taxon>
        <taxon>Dikarya</taxon>
        <taxon>Ascomycota</taxon>
        <taxon>Saccharomycotina</taxon>
        <taxon>Pichiomycetes</taxon>
        <taxon>Debaryomycetaceae</taxon>
        <taxon>Kurtzmaniella</taxon>
    </lineage>
</organism>
<dbReference type="OrthoDB" id="8949486at2759"/>
<dbReference type="Gene3D" id="1.20.5.170">
    <property type="match status" value="1"/>
</dbReference>
<keyword evidence="5" id="KW-1185">Reference proteome</keyword>
<dbReference type="AlphaFoldDB" id="A0A9P0QS55"/>
<dbReference type="Pfam" id="PF08614">
    <property type="entry name" value="ATG16"/>
    <property type="match status" value="1"/>
</dbReference>
<gene>
    <name evidence="4" type="ORF">CLIB1423_13S03092</name>
</gene>
<evidence type="ECO:0000313" key="5">
    <source>
        <dbReference type="Proteomes" id="UP000837801"/>
    </source>
</evidence>
<evidence type="ECO:0000313" key="4">
    <source>
        <dbReference type="EMBL" id="CAH2353972.1"/>
    </source>
</evidence>
<feature type="domain" description="Autophagy-related protein 16" evidence="3">
    <location>
        <begin position="9"/>
        <end position="178"/>
    </location>
</feature>
<dbReference type="EMBL" id="CAKXYY010000013">
    <property type="protein sequence ID" value="CAH2353972.1"/>
    <property type="molecule type" value="Genomic_DNA"/>
</dbReference>
<feature type="coiled-coil region" evidence="2">
    <location>
        <begin position="89"/>
        <end position="187"/>
    </location>
</feature>
<proteinExistence type="inferred from homology"/>
<dbReference type="InterPro" id="IPR013923">
    <property type="entry name" value="Autophagy-rel_prot_16_dom"/>
</dbReference>
<evidence type="ECO:0000259" key="3">
    <source>
        <dbReference type="Pfam" id="PF08614"/>
    </source>
</evidence>
<evidence type="ECO:0000256" key="2">
    <source>
        <dbReference type="SAM" id="Coils"/>
    </source>
</evidence>
<evidence type="ECO:0000256" key="1">
    <source>
        <dbReference type="ARBA" id="ARBA00005331"/>
    </source>
</evidence>
<dbReference type="Proteomes" id="UP000837801">
    <property type="component" value="Unassembled WGS sequence"/>
</dbReference>
<comment type="caution">
    <text evidence="4">The sequence shown here is derived from an EMBL/GenBank/DDBJ whole genome shotgun (WGS) entry which is preliminary data.</text>
</comment>
<name>A0A9P0QS55_9ASCO</name>
<protein>
    <submittedName>
        <fullName evidence="4">Autophagy protein 16</fullName>
    </submittedName>
</protein>
<reference evidence="4" key="1">
    <citation type="submission" date="2022-03" db="EMBL/GenBank/DDBJ databases">
        <authorList>
            <person name="Legras J.-L."/>
            <person name="Devillers H."/>
            <person name="Grondin C."/>
        </authorList>
    </citation>
    <scope>NUCLEOTIDE SEQUENCE</scope>
    <source>
        <strain evidence="4">CLIB 1423</strain>
    </source>
</reference>
<sequence length="199" mass="22544">MTWEDRLDAQLEVRDQLEKADSQYFSAFNELLERTIAAEKALAAVKQTPSSSEVRSSGIKDVVVHEELLSLQQENSQLVAKLNDSSFEIQSKNARIRSLEASEQKLSKNIDFLKKRVTDMRNEVQEKNKSIEIINDEILSSQIQNNVLAKKVDELSQENEGLIKRWIDKVRADAERMNEVNELLEAKSRSNGAGSEPGV</sequence>